<evidence type="ECO:0000256" key="3">
    <source>
        <dbReference type="ARBA" id="ARBA00022679"/>
    </source>
</evidence>
<protein>
    <submittedName>
        <fullName evidence="6">Glycosyltransferase</fullName>
        <ecNumber evidence="6">2.4.-.-</ecNumber>
    </submittedName>
</protein>
<dbReference type="Pfam" id="PF00535">
    <property type="entry name" value="Glycos_transf_2"/>
    <property type="match status" value="1"/>
</dbReference>
<proteinExistence type="inferred from homology"/>
<keyword evidence="3 6" id="KW-0808">Transferase</keyword>
<keyword evidence="4" id="KW-0812">Transmembrane</keyword>
<evidence type="ECO:0000313" key="7">
    <source>
        <dbReference type="Proteomes" id="UP001300692"/>
    </source>
</evidence>
<accession>A0ABT3CSX7</accession>
<dbReference type="PANTHER" id="PTHR43630">
    <property type="entry name" value="POLY-BETA-1,6-N-ACETYL-D-GLUCOSAMINE SYNTHASE"/>
    <property type="match status" value="1"/>
</dbReference>
<dbReference type="PANTHER" id="PTHR43630:SF1">
    <property type="entry name" value="POLY-BETA-1,6-N-ACETYL-D-GLUCOSAMINE SYNTHASE"/>
    <property type="match status" value="1"/>
</dbReference>
<evidence type="ECO:0000256" key="4">
    <source>
        <dbReference type="SAM" id="Phobius"/>
    </source>
</evidence>
<keyword evidence="7" id="KW-1185">Reference proteome</keyword>
<evidence type="ECO:0000256" key="2">
    <source>
        <dbReference type="ARBA" id="ARBA00022676"/>
    </source>
</evidence>
<dbReference type="RefSeq" id="WP_264137636.1">
    <property type="nucleotide sequence ID" value="NZ_JAOYOD010000001.1"/>
</dbReference>
<sequence length="363" mass="41704">MIVLLILLFLLYDLLMLILFFSLPKRVIKLLDKSENKEISVLVPVRDEEEHIKQILNCILKNDYQNFEVLVIDDHSTDLTAEVVKGIQDSRIRLITLAGSESGKKAGIKRGVQEAKGDWIVCTDGDTQVGTKWLQCYAEALEQNQMAFGPVKYEDSQGFWVDMLNMELSALVGVGAATLKLGHPGMINGCNYGFHKQAFREVEGFEGNEHLASGDDEFLLRKIYKRYPGKVQFLSSPTPLVVTEAVKSLREFYHQRIRWSSKWKHHRDWNSWFLPVFLFLVYAFGTFGVIQIWDQNLPIILSLIASKLIVDYFFLRRSSGISNSKISIPGFLLLQIIYPVYVVFFGIASNFGKFRWRKRSYKV</sequence>
<comment type="caution">
    <text evidence="6">The sequence shown here is derived from an EMBL/GenBank/DDBJ whole genome shotgun (WGS) entry which is preliminary data.</text>
</comment>
<dbReference type="SUPFAM" id="SSF53448">
    <property type="entry name" value="Nucleotide-diphospho-sugar transferases"/>
    <property type="match status" value="1"/>
</dbReference>
<keyword evidence="4" id="KW-0472">Membrane</keyword>
<feature type="transmembrane region" description="Helical" evidence="4">
    <location>
        <begin position="327"/>
        <end position="348"/>
    </location>
</feature>
<comment type="similarity">
    <text evidence="1">Belongs to the glycosyltransferase 2 family.</text>
</comment>
<evidence type="ECO:0000256" key="1">
    <source>
        <dbReference type="ARBA" id="ARBA00006739"/>
    </source>
</evidence>
<gene>
    <name evidence="6" type="ORF">N7U62_09020</name>
</gene>
<reference evidence="6 7" key="1">
    <citation type="submission" date="2022-10" db="EMBL/GenBank/DDBJ databases">
        <title>Comparative genomics and taxonomic characterization of three novel marine species of genus Reichenbachiella exhibiting antioxidant and polysaccharide degradation activities.</title>
        <authorList>
            <person name="Muhammad N."/>
            <person name="Lee Y.-J."/>
            <person name="Ko J."/>
            <person name="Kim S.-G."/>
        </authorList>
    </citation>
    <scope>NUCLEOTIDE SEQUENCE [LARGE SCALE GENOMIC DNA]</scope>
    <source>
        <strain evidence="6 7">ABR2-5</strain>
    </source>
</reference>
<dbReference type="EMBL" id="JAOYOD010000001">
    <property type="protein sequence ID" value="MCV9386801.1"/>
    <property type="molecule type" value="Genomic_DNA"/>
</dbReference>
<feature type="transmembrane region" description="Helical" evidence="4">
    <location>
        <begin position="272"/>
        <end position="293"/>
    </location>
</feature>
<dbReference type="InterPro" id="IPR001173">
    <property type="entry name" value="Glyco_trans_2-like"/>
</dbReference>
<keyword evidence="4" id="KW-1133">Transmembrane helix</keyword>
<keyword evidence="2 6" id="KW-0328">Glycosyltransferase</keyword>
<evidence type="ECO:0000259" key="5">
    <source>
        <dbReference type="Pfam" id="PF00535"/>
    </source>
</evidence>
<dbReference type="InterPro" id="IPR029044">
    <property type="entry name" value="Nucleotide-diphossugar_trans"/>
</dbReference>
<name>A0ABT3CSX7_9BACT</name>
<dbReference type="GO" id="GO:0016757">
    <property type="term" value="F:glycosyltransferase activity"/>
    <property type="evidence" value="ECO:0007669"/>
    <property type="project" value="UniProtKB-KW"/>
</dbReference>
<dbReference type="Proteomes" id="UP001300692">
    <property type="component" value="Unassembled WGS sequence"/>
</dbReference>
<organism evidence="6 7">
    <name type="scientific">Reichenbachiella ulvae</name>
    <dbReference type="NCBI Taxonomy" id="2980104"/>
    <lineage>
        <taxon>Bacteria</taxon>
        <taxon>Pseudomonadati</taxon>
        <taxon>Bacteroidota</taxon>
        <taxon>Cytophagia</taxon>
        <taxon>Cytophagales</taxon>
        <taxon>Reichenbachiellaceae</taxon>
        <taxon>Reichenbachiella</taxon>
    </lineage>
</organism>
<feature type="domain" description="Glycosyltransferase 2-like" evidence="5">
    <location>
        <begin position="40"/>
        <end position="201"/>
    </location>
</feature>
<dbReference type="Gene3D" id="3.90.550.10">
    <property type="entry name" value="Spore Coat Polysaccharide Biosynthesis Protein SpsA, Chain A"/>
    <property type="match status" value="1"/>
</dbReference>
<feature type="transmembrane region" description="Helical" evidence="4">
    <location>
        <begin position="6"/>
        <end position="23"/>
    </location>
</feature>
<evidence type="ECO:0000313" key="6">
    <source>
        <dbReference type="EMBL" id="MCV9386801.1"/>
    </source>
</evidence>
<dbReference type="EC" id="2.4.-.-" evidence="6"/>